<name>M1BG47_SOLTU</name>
<dbReference type="STRING" id="4113.M1BG47"/>
<dbReference type="InterPro" id="IPR044861">
    <property type="entry name" value="IPNS-like_FE2OG_OXY"/>
</dbReference>
<dbReference type="PaxDb" id="4113-PGSC0003DMT400044391"/>
<dbReference type="Pfam" id="PF03171">
    <property type="entry name" value="2OG-FeII_Oxy"/>
    <property type="match status" value="1"/>
</dbReference>
<dbReference type="Proteomes" id="UP000011115">
    <property type="component" value="Unassembled WGS sequence"/>
</dbReference>
<evidence type="ECO:0000256" key="3">
    <source>
        <dbReference type="ARBA" id="ARBA00022896"/>
    </source>
</evidence>
<keyword evidence="2" id="KW-0479">Metal-binding</keyword>
<feature type="domain" description="Isopenicillin N synthase-like Fe(2+) 2OG dioxygenase" evidence="6">
    <location>
        <begin position="206"/>
        <end position="272"/>
    </location>
</feature>
<dbReference type="HOGENOM" id="CLU_010119_0_2_1"/>
<keyword evidence="3" id="KW-0847">Vitamin C</keyword>
<reference evidence="8" key="2">
    <citation type="submission" date="2015-06" db="UniProtKB">
        <authorList>
            <consortium name="EnsemblPlants"/>
        </authorList>
    </citation>
    <scope>IDENTIFICATION</scope>
    <source>
        <strain evidence="8">DM1-3 516 R44</strain>
    </source>
</reference>
<protein>
    <recommendedName>
        <fullName evidence="10">Desacetoxyvindoline 4-hydroxylase</fullName>
    </recommendedName>
</protein>
<dbReference type="Gramene" id="PGSC0003DMT400044391">
    <property type="protein sequence ID" value="PGSC0003DMT400044391"/>
    <property type="gene ID" value="PGSC0003DMG401017236"/>
</dbReference>
<keyword evidence="9" id="KW-1185">Reference proteome</keyword>
<evidence type="ECO:0000313" key="8">
    <source>
        <dbReference type="EnsemblPlants" id="PGSC0003DMT400044391"/>
    </source>
</evidence>
<dbReference type="InParanoid" id="M1BG47"/>
<reference evidence="9" key="1">
    <citation type="journal article" date="2011" name="Nature">
        <title>Genome sequence and analysis of the tuber crop potato.</title>
        <authorList>
            <consortium name="The Potato Genome Sequencing Consortium"/>
        </authorList>
    </citation>
    <scope>NUCLEOTIDE SEQUENCE [LARGE SCALE GENOMIC DNA]</scope>
    <source>
        <strain evidence="9">cv. DM1-3 516 R44</strain>
    </source>
</reference>
<dbReference type="GO" id="GO:0016706">
    <property type="term" value="F:2-oxoglutarate-dependent dioxygenase activity"/>
    <property type="evidence" value="ECO:0007669"/>
    <property type="project" value="UniProtKB-ARBA"/>
</dbReference>
<dbReference type="GO" id="GO:0046872">
    <property type="term" value="F:metal ion binding"/>
    <property type="evidence" value="ECO:0007669"/>
    <property type="project" value="UniProtKB-KW"/>
</dbReference>
<organism evidence="8 9">
    <name type="scientific">Solanum tuberosum</name>
    <name type="common">Potato</name>
    <dbReference type="NCBI Taxonomy" id="4113"/>
    <lineage>
        <taxon>Eukaryota</taxon>
        <taxon>Viridiplantae</taxon>
        <taxon>Streptophyta</taxon>
        <taxon>Embryophyta</taxon>
        <taxon>Tracheophyta</taxon>
        <taxon>Spermatophyta</taxon>
        <taxon>Magnoliopsida</taxon>
        <taxon>eudicotyledons</taxon>
        <taxon>Gunneridae</taxon>
        <taxon>Pentapetalae</taxon>
        <taxon>asterids</taxon>
        <taxon>lamiids</taxon>
        <taxon>Solanales</taxon>
        <taxon>Solanaceae</taxon>
        <taxon>Solanoideae</taxon>
        <taxon>Solaneae</taxon>
        <taxon>Solanum</taxon>
    </lineage>
</organism>
<evidence type="ECO:0000259" key="6">
    <source>
        <dbReference type="Pfam" id="PF03171"/>
    </source>
</evidence>
<dbReference type="EnsemblPlants" id="PGSC0003DMT400044391">
    <property type="protein sequence ID" value="PGSC0003DMT400044391"/>
    <property type="gene ID" value="PGSC0003DMG401017236"/>
</dbReference>
<evidence type="ECO:0000313" key="9">
    <source>
        <dbReference type="Proteomes" id="UP000011115"/>
    </source>
</evidence>
<dbReference type="OMA" id="AMACHYY"/>
<keyword evidence="5" id="KW-0408">Iron</keyword>
<evidence type="ECO:0000256" key="2">
    <source>
        <dbReference type="ARBA" id="ARBA00022723"/>
    </source>
</evidence>
<dbReference type="eggNOG" id="KOG0143">
    <property type="taxonomic scope" value="Eukaryota"/>
</dbReference>
<dbReference type="InterPro" id="IPR026992">
    <property type="entry name" value="DIOX_N"/>
</dbReference>
<evidence type="ECO:0000256" key="5">
    <source>
        <dbReference type="ARBA" id="ARBA00023004"/>
    </source>
</evidence>
<dbReference type="AlphaFoldDB" id="M1BG47"/>
<dbReference type="InterPro" id="IPR027443">
    <property type="entry name" value="IPNS-like_sf"/>
</dbReference>
<evidence type="ECO:0000256" key="1">
    <source>
        <dbReference type="ARBA" id="ARBA00008056"/>
    </source>
</evidence>
<feature type="domain" description="Non-haem dioxygenase N-terminal" evidence="7">
    <location>
        <begin position="66"/>
        <end position="165"/>
    </location>
</feature>
<sequence>MSVAEDSQAELAMDYDRSKEIKAFDDTKDGVKGLVDAGIVEIPRMFIRPTDELAEELIQVKSTLQVPVIDISGLEVEDAHKKIVDEIREASEKWGFFQLINHGIPSSVLEGMIDGTRKFHEQDAELKKEYYSLDRTTRRVRYHSRIQLSQSNTANWRDSLNIARMKTTIEYLNNVTKLGGILFDLLSEALGLKPDHLKAIECAKGQAMACHYYPACPQPELTLGVNKHTDTSFFPILLQDQNGGLQVVHNNQWVDVEPIEHGLVVNIVDFLQSDYASDPFE</sequence>
<dbReference type="SUPFAM" id="SSF51197">
    <property type="entry name" value="Clavaminate synthase-like"/>
    <property type="match status" value="1"/>
</dbReference>
<evidence type="ECO:0000256" key="4">
    <source>
        <dbReference type="ARBA" id="ARBA00023002"/>
    </source>
</evidence>
<keyword evidence="4" id="KW-0560">Oxidoreductase</keyword>
<dbReference type="Gene3D" id="2.60.120.330">
    <property type="entry name" value="B-lactam Antibiotic, Isopenicillin N Synthase, Chain"/>
    <property type="match status" value="1"/>
</dbReference>
<comment type="similarity">
    <text evidence="1">Belongs to the iron/ascorbate-dependent oxidoreductase family.</text>
</comment>
<accession>M1BG47</accession>
<proteinExistence type="inferred from homology"/>
<dbReference type="PANTHER" id="PTHR10209:SF860">
    <property type="entry name" value="1-AMINOCYCLOPROPANE-1-CARBOXYLATE OXIDASE HOMOLOG"/>
    <property type="match status" value="1"/>
</dbReference>
<dbReference type="PANTHER" id="PTHR10209">
    <property type="entry name" value="OXIDOREDUCTASE, 2OG-FE II OXYGENASE FAMILY PROTEIN"/>
    <property type="match status" value="1"/>
</dbReference>
<evidence type="ECO:0008006" key="10">
    <source>
        <dbReference type="Google" id="ProtNLM"/>
    </source>
</evidence>
<evidence type="ECO:0000259" key="7">
    <source>
        <dbReference type="Pfam" id="PF14226"/>
    </source>
</evidence>
<dbReference type="Pfam" id="PF14226">
    <property type="entry name" value="DIOX_N"/>
    <property type="match status" value="1"/>
</dbReference>
<dbReference type="GO" id="GO:0031418">
    <property type="term" value="F:L-ascorbic acid binding"/>
    <property type="evidence" value="ECO:0007669"/>
    <property type="project" value="UniProtKB-KW"/>
</dbReference>